<keyword evidence="2" id="KW-0812">Transmembrane</keyword>
<dbReference type="AlphaFoldDB" id="J8ZRS7"/>
<reference evidence="3 4" key="1">
    <citation type="submission" date="2011-08" db="EMBL/GenBank/DDBJ databases">
        <authorList>
            <person name="Liu Z.J."/>
            <person name="Shi F.L."/>
            <person name="Lu J.Q."/>
            <person name="Li M."/>
            <person name="Wang Z.L."/>
        </authorList>
    </citation>
    <scope>NUCLEOTIDE SEQUENCE [LARGE SCALE GENOMIC DNA]</scope>
    <source>
        <strain evidence="3 4">USNM 41457</strain>
    </source>
</reference>
<name>J8ZRS7_EDHAE</name>
<dbReference type="InParanoid" id="J8ZRS7"/>
<feature type="transmembrane region" description="Helical" evidence="2">
    <location>
        <begin position="302"/>
        <end position="323"/>
    </location>
</feature>
<dbReference type="HOGENOM" id="CLU_797007_0_0_1"/>
<keyword evidence="2" id="KW-0472">Membrane</keyword>
<evidence type="ECO:0000256" key="1">
    <source>
        <dbReference type="SAM" id="MobiDB-lite"/>
    </source>
</evidence>
<dbReference type="EMBL" id="AFBI03000003">
    <property type="protein sequence ID" value="EJW02398.1"/>
    <property type="molecule type" value="Genomic_DNA"/>
</dbReference>
<evidence type="ECO:0000313" key="3">
    <source>
        <dbReference type="EMBL" id="EJW02398.1"/>
    </source>
</evidence>
<organism evidence="3 4">
    <name type="scientific">Edhazardia aedis (strain USNM 41457)</name>
    <name type="common">Microsporidian parasite</name>
    <dbReference type="NCBI Taxonomy" id="1003232"/>
    <lineage>
        <taxon>Eukaryota</taxon>
        <taxon>Fungi</taxon>
        <taxon>Fungi incertae sedis</taxon>
        <taxon>Microsporidia</taxon>
        <taxon>Edhazardia</taxon>
    </lineage>
</organism>
<accession>J8ZRS7</accession>
<protein>
    <submittedName>
        <fullName evidence="3">Uncharacterized protein</fullName>
    </submittedName>
</protein>
<sequence>MILYTKKNKETRKMLYILFNCLIIQSRQFFPYNYNNLNGFEKYDKPLEKLKDSEYSDESEDLKESESTETKNNDNFIEKINEISTLFNINDTKFNSEDLDKKEDQAANTKKQSTTISNKVKNDDENVAITKPIHITNMILKPQHTFANLDEKQTRLLNSIQDKIPFVTNNLKLLTKRYFTLNKNPFPKNLFNDMYDSQLKKENQPIRSISKGKITTDSSNLNTILNRELSEVSKDMKNKVQQAIGNLRTNTPQNYKEVIIIKKRILSNGKRKLINVNVQDKVVPKDDVVVRNSNFKDFGVRAVAGGILFLIAGLLFTSSIKVYQTWIRKKYIKIGDKSEKSKTDCITL</sequence>
<evidence type="ECO:0000313" key="4">
    <source>
        <dbReference type="Proteomes" id="UP000003163"/>
    </source>
</evidence>
<comment type="caution">
    <text evidence="3">The sequence shown here is derived from an EMBL/GenBank/DDBJ whole genome shotgun (WGS) entry which is preliminary data.</text>
</comment>
<keyword evidence="2" id="KW-1133">Transmembrane helix</keyword>
<evidence type="ECO:0000256" key="2">
    <source>
        <dbReference type="SAM" id="Phobius"/>
    </source>
</evidence>
<keyword evidence="4" id="KW-1185">Reference proteome</keyword>
<reference evidence="4" key="2">
    <citation type="submission" date="2015-07" db="EMBL/GenBank/DDBJ databases">
        <title>Contrasting host-pathogen interactions and genome evolution in two generalist and specialist microsporidian pathogens of mosquitoes.</title>
        <authorList>
            <consortium name="The Broad Institute Genomics Platform"/>
            <consortium name="The Broad Institute Genome Sequencing Center for Infectious Disease"/>
            <person name="Cuomo C.A."/>
            <person name="Sanscrainte N.D."/>
            <person name="Goldberg J.M."/>
            <person name="Heiman D."/>
            <person name="Young S."/>
            <person name="Zeng Q."/>
            <person name="Becnel J.J."/>
            <person name="Birren B.W."/>
        </authorList>
    </citation>
    <scope>NUCLEOTIDE SEQUENCE [LARGE SCALE GENOMIC DNA]</scope>
    <source>
        <strain evidence="4">USNM 41457</strain>
    </source>
</reference>
<dbReference type="VEuPathDB" id="MicrosporidiaDB:EDEG_00292"/>
<gene>
    <name evidence="3" type="ORF">EDEG_00292</name>
</gene>
<feature type="region of interest" description="Disordered" evidence="1">
    <location>
        <begin position="53"/>
        <end position="74"/>
    </location>
</feature>
<feature type="compositionally biased region" description="Basic and acidic residues" evidence="1">
    <location>
        <begin position="62"/>
        <end position="74"/>
    </location>
</feature>
<proteinExistence type="predicted"/>
<dbReference type="OrthoDB" id="2189356at2759"/>
<dbReference type="Proteomes" id="UP000003163">
    <property type="component" value="Unassembled WGS sequence"/>
</dbReference>